<dbReference type="EMBL" id="NFFZ01000064">
    <property type="protein sequence ID" value="OTI53784.1"/>
    <property type="molecule type" value="Genomic_DNA"/>
</dbReference>
<evidence type="ECO:0000313" key="2">
    <source>
        <dbReference type="Proteomes" id="UP000194857"/>
    </source>
</evidence>
<accession>A0A241XE79</accession>
<protein>
    <submittedName>
        <fullName evidence="1">Uncharacterized protein</fullName>
    </submittedName>
</protein>
<reference evidence="1 2" key="1">
    <citation type="submission" date="2017-05" db="EMBL/GenBank/DDBJ databases">
        <authorList>
            <person name="Song R."/>
            <person name="Chenine A.L."/>
            <person name="Ruprecht R.M."/>
        </authorList>
    </citation>
    <scope>NUCLEOTIDE SEQUENCE [LARGE SCALE GENOMIC DNA]</scope>
    <source>
        <strain evidence="1 2">S567_C10_BS</strain>
    </source>
</reference>
<gene>
    <name evidence="1" type="ORF">CAZ10_38000</name>
</gene>
<dbReference type="Proteomes" id="UP000194857">
    <property type="component" value="Unassembled WGS sequence"/>
</dbReference>
<dbReference type="RefSeq" id="WP_073662545.1">
    <property type="nucleotide sequence ID" value="NZ_CAXYRC010000065.1"/>
</dbReference>
<organism evidence="1 2">
    <name type="scientific">Pseudomonas aeruginosa</name>
    <dbReference type="NCBI Taxonomy" id="287"/>
    <lineage>
        <taxon>Bacteria</taxon>
        <taxon>Pseudomonadati</taxon>
        <taxon>Pseudomonadota</taxon>
        <taxon>Gammaproteobacteria</taxon>
        <taxon>Pseudomonadales</taxon>
        <taxon>Pseudomonadaceae</taxon>
        <taxon>Pseudomonas</taxon>
    </lineage>
</organism>
<sequence length="137" mass="13972">MARAWINNWKTTLSAGLSPGELSLTVPDAAAALLPLSGGSWVLLTLADAAGAQHEIVKATARAGGVVTIERAQEATADGNWPAGTAIYAAVTAGDLMMLQARIQALESDPSEGTLVDEAGATLVDAAGNNLMIMENN</sequence>
<name>A0A241XE79_PSEAI</name>
<dbReference type="AlphaFoldDB" id="A0A241XE79"/>
<evidence type="ECO:0000313" key="1">
    <source>
        <dbReference type="EMBL" id="OTI53784.1"/>
    </source>
</evidence>
<proteinExistence type="predicted"/>
<comment type="caution">
    <text evidence="1">The sequence shown here is derived from an EMBL/GenBank/DDBJ whole genome shotgun (WGS) entry which is preliminary data.</text>
</comment>